<feature type="compositionally biased region" description="Polar residues" evidence="6">
    <location>
        <begin position="211"/>
        <end position="220"/>
    </location>
</feature>
<comment type="function">
    <text evidence="5">Maintains stem cell potency. Increases STAT3 phosphorylation and controls ERK phosphorylation. May act as a scaffold, increasing STAT3 recruitment onto endosomes.</text>
</comment>
<feature type="compositionally biased region" description="Polar residues" evidence="6">
    <location>
        <begin position="111"/>
        <end position="122"/>
    </location>
</feature>
<dbReference type="PANTHER" id="PTHR13336:SF4">
    <property type="entry name" value="OCIA DOMAIN-CONTAINING PROTEIN 1"/>
    <property type="match status" value="1"/>
</dbReference>
<dbReference type="GO" id="GO:0005768">
    <property type="term" value="C:endosome"/>
    <property type="evidence" value="ECO:0007669"/>
    <property type="project" value="UniProtKB-SubCell"/>
</dbReference>
<feature type="compositionally biased region" description="Basic and acidic residues" evidence="6">
    <location>
        <begin position="143"/>
        <end position="155"/>
    </location>
</feature>
<feature type="compositionally biased region" description="Basic and acidic residues" evidence="6">
    <location>
        <begin position="221"/>
        <end position="234"/>
    </location>
</feature>
<dbReference type="AlphaFoldDB" id="A0AA97JW54"/>
<evidence type="ECO:0000256" key="5">
    <source>
        <dbReference type="RuleBase" id="RU369066"/>
    </source>
</evidence>
<comment type="domain">
    <text evidence="5">The OCIA domain is necessary and sufficient for endosomal localization.</text>
</comment>
<evidence type="ECO:0000313" key="8">
    <source>
        <dbReference type="Proteomes" id="UP001190640"/>
    </source>
</evidence>
<comment type="subunit">
    <text evidence="5">Interacts with STAT3.</text>
</comment>
<dbReference type="InterPro" id="IPR040187">
    <property type="entry name" value="OCAD1/2"/>
</dbReference>
<feature type="domain" description="OCIA" evidence="7">
    <location>
        <begin position="12"/>
        <end position="97"/>
    </location>
</feature>
<sequence length="241" mass="27224">MDRPGQRRANVNYILTDEERRVFRECNEESFWYRSVPMSAIGMLVTQILIKKGILTTHSRFGSAPKVAFAGFCGYMGGKLSYMKACQEKFRKLENSPLGEAMRQRAPISHEYSQNREFSNVPSPSPFETAPAEAASFPSMRSGDNRGTEYSRSKYEPIPFSSSMNESSPTGITDNVPQEPSPFLEASPKGKGITYDELRSRNRELYEAGITQKSELPSKSSQERLSKKEVKVNKYGDAWEE</sequence>
<reference evidence="9" key="1">
    <citation type="submission" date="2025-08" db="UniProtKB">
        <authorList>
            <consortium name="RefSeq"/>
        </authorList>
    </citation>
    <scope>IDENTIFICATION</scope>
    <source>
        <tissue evidence="9">Blood</tissue>
    </source>
</reference>
<evidence type="ECO:0000313" key="9">
    <source>
        <dbReference type="RefSeq" id="XP_054846610.1"/>
    </source>
</evidence>
<dbReference type="CTD" id="54940"/>
<feature type="compositionally biased region" description="Polar residues" evidence="6">
    <location>
        <begin position="160"/>
        <end position="178"/>
    </location>
</feature>
<feature type="region of interest" description="Disordered" evidence="6">
    <location>
        <begin position="110"/>
        <end position="194"/>
    </location>
</feature>
<dbReference type="InterPro" id="IPR009764">
    <property type="entry name" value="OCIA_dom"/>
</dbReference>
<evidence type="ECO:0000256" key="3">
    <source>
        <dbReference type="ARBA" id="ARBA00037952"/>
    </source>
</evidence>
<evidence type="ECO:0000259" key="7">
    <source>
        <dbReference type="Pfam" id="PF07051"/>
    </source>
</evidence>
<comment type="similarity">
    <text evidence="3 5">Belongs to the OCIAD1 family.</text>
</comment>
<gene>
    <name evidence="9" type="primary">OCIAD1</name>
</gene>
<dbReference type="Proteomes" id="UP001190640">
    <property type="component" value="Chromosome 10"/>
</dbReference>
<evidence type="ECO:0000256" key="6">
    <source>
        <dbReference type="SAM" id="MobiDB-lite"/>
    </source>
</evidence>
<evidence type="ECO:0000256" key="4">
    <source>
        <dbReference type="ARBA" id="ARBA00040877"/>
    </source>
</evidence>
<comment type="subcellular location">
    <subcellularLocation>
        <location evidence="1 5">Endosome</location>
    </subcellularLocation>
</comment>
<dbReference type="KEGG" id="emc:129337123"/>
<organism evidence="8 9">
    <name type="scientific">Eublepharis macularius</name>
    <name type="common">Leopard gecko</name>
    <name type="synonym">Cyrtodactylus macularius</name>
    <dbReference type="NCBI Taxonomy" id="481883"/>
    <lineage>
        <taxon>Eukaryota</taxon>
        <taxon>Metazoa</taxon>
        <taxon>Chordata</taxon>
        <taxon>Craniata</taxon>
        <taxon>Vertebrata</taxon>
        <taxon>Euteleostomi</taxon>
        <taxon>Lepidosauria</taxon>
        <taxon>Squamata</taxon>
        <taxon>Bifurcata</taxon>
        <taxon>Gekkota</taxon>
        <taxon>Eublepharidae</taxon>
        <taxon>Eublepharinae</taxon>
        <taxon>Eublepharis</taxon>
    </lineage>
</organism>
<dbReference type="Pfam" id="PF07051">
    <property type="entry name" value="OCIA"/>
    <property type="match status" value="1"/>
</dbReference>
<name>A0AA97JW54_EUBMA</name>
<evidence type="ECO:0000256" key="2">
    <source>
        <dbReference type="ARBA" id="ARBA00022753"/>
    </source>
</evidence>
<dbReference type="RefSeq" id="XP_054846610.1">
    <property type="nucleotide sequence ID" value="XM_054990635.1"/>
</dbReference>
<protein>
    <recommendedName>
        <fullName evidence="4 5">OCIA domain-containing protein 1</fullName>
    </recommendedName>
</protein>
<dbReference type="GO" id="GO:2000736">
    <property type="term" value="P:regulation of stem cell differentiation"/>
    <property type="evidence" value="ECO:0007669"/>
    <property type="project" value="UniProtKB-UniRule"/>
</dbReference>
<evidence type="ECO:0000256" key="1">
    <source>
        <dbReference type="ARBA" id="ARBA00004177"/>
    </source>
</evidence>
<proteinExistence type="inferred from homology"/>
<keyword evidence="2 5" id="KW-0967">Endosome</keyword>
<accession>A0AA97JW54</accession>
<feature type="region of interest" description="Disordered" evidence="6">
    <location>
        <begin position="209"/>
        <end position="241"/>
    </location>
</feature>
<dbReference type="PANTHER" id="PTHR13336">
    <property type="entry name" value="OVARIAN CARCINOMA IMMUNOREACTIVE ANTIGEN"/>
    <property type="match status" value="1"/>
</dbReference>
<keyword evidence="8" id="KW-1185">Reference proteome</keyword>
<dbReference type="GeneID" id="129337123"/>